<dbReference type="Proteomes" id="UP000002608">
    <property type="component" value="Chromosome"/>
</dbReference>
<dbReference type="KEGG" id="spl:Spea_2008"/>
<keyword evidence="6 7" id="KW-0961">Cell wall biogenesis/degradation</keyword>
<dbReference type="EMBL" id="CP000851">
    <property type="protein sequence ID" value="ABV87328.1"/>
    <property type="molecule type" value="Genomic_DNA"/>
</dbReference>
<organism evidence="10 11">
    <name type="scientific">Shewanella pealeana (strain ATCC 700345 / ANG-SQ1)</name>
    <dbReference type="NCBI Taxonomy" id="398579"/>
    <lineage>
        <taxon>Bacteria</taxon>
        <taxon>Pseudomonadati</taxon>
        <taxon>Pseudomonadota</taxon>
        <taxon>Gammaproteobacteria</taxon>
        <taxon>Alteromonadales</taxon>
        <taxon>Shewanellaceae</taxon>
        <taxon>Shewanella</taxon>
    </lineage>
</organism>
<evidence type="ECO:0000256" key="2">
    <source>
        <dbReference type="ARBA" id="ARBA00005992"/>
    </source>
</evidence>
<evidence type="ECO:0000256" key="1">
    <source>
        <dbReference type="ARBA" id="ARBA00004752"/>
    </source>
</evidence>
<feature type="chain" id="PRO_5002723310" evidence="8">
    <location>
        <begin position="27"/>
        <end position="434"/>
    </location>
</feature>
<comment type="similarity">
    <text evidence="2">Belongs to the YkuD family.</text>
</comment>
<feature type="signal peptide" evidence="8">
    <location>
        <begin position="1"/>
        <end position="26"/>
    </location>
</feature>
<dbReference type="PROSITE" id="PS52029">
    <property type="entry name" value="LD_TPASE"/>
    <property type="match status" value="1"/>
</dbReference>
<keyword evidence="3" id="KW-0808">Transferase</keyword>
<dbReference type="InterPro" id="IPR038063">
    <property type="entry name" value="Transpep_catalytic_dom"/>
</dbReference>
<dbReference type="PANTHER" id="PTHR41533">
    <property type="entry name" value="L,D-TRANSPEPTIDASE HI_1667-RELATED"/>
    <property type="match status" value="1"/>
</dbReference>
<evidence type="ECO:0000256" key="7">
    <source>
        <dbReference type="PROSITE-ProRule" id="PRU01373"/>
    </source>
</evidence>
<comment type="pathway">
    <text evidence="1 7">Cell wall biogenesis; peptidoglycan biosynthesis.</text>
</comment>
<dbReference type="Pfam" id="PF03734">
    <property type="entry name" value="YkuD"/>
    <property type="match status" value="1"/>
</dbReference>
<dbReference type="InterPro" id="IPR036365">
    <property type="entry name" value="PGBD-like_sf"/>
</dbReference>
<dbReference type="RefSeq" id="WP_012155244.1">
    <property type="nucleotide sequence ID" value="NC_009901.1"/>
</dbReference>
<evidence type="ECO:0000313" key="10">
    <source>
        <dbReference type="EMBL" id="ABV87328.1"/>
    </source>
</evidence>
<dbReference type="Gene3D" id="2.40.440.10">
    <property type="entry name" value="L,D-transpeptidase catalytic domain-like"/>
    <property type="match status" value="1"/>
</dbReference>
<dbReference type="SUPFAM" id="SSF141523">
    <property type="entry name" value="L,D-transpeptidase catalytic domain-like"/>
    <property type="match status" value="1"/>
</dbReference>
<keyword evidence="11" id="KW-1185">Reference proteome</keyword>
<dbReference type="AlphaFoldDB" id="A8H441"/>
<feature type="domain" description="L,D-TPase catalytic" evidence="9">
    <location>
        <begin position="216"/>
        <end position="391"/>
    </location>
</feature>
<feature type="active site" description="Proton donor/acceptor" evidence="7">
    <location>
        <position position="350"/>
    </location>
</feature>
<dbReference type="HOGENOM" id="CLU_020360_5_1_6"/>
<dbReference type="GO" id="GO:0016740">
    <property type="term" value="F:transferase activity"/>
    <property type="evidence" value="ECO:0007669"/>
    <property type="project" value="UniProtKB-KW"/>
</dbReference>
<feature type="active site" description="Nucleophile" evidence="7">
    <location>
        <position position="369"/>
    </location>
</feature>
<accession>A8H441</accession>
<gene>
    <name evidence="10" type="ordered locus">Spea_2008</name>
</gene>
<keyword evidence="4 7" id="KW-0133">Cell shape</keyword>
<dbReference type="GO" id="GO:0004180">
    <property type="term" value="F:carboxypeptidase activity"/>
    <property type="evidence" value="ECO:0007669"/>
    <property type="project" value="UniProtKB-ARBA"/>
</dbReference>
<name>A8H441_SHEPA</name>
<dbReference type="STRING" id="398579.Spea_2008"/>
<proteinExistence type="inferred from homology"/>
<dbReference type="InterPro" id="IPR002477">
    <property type="entry name" value="Peptidoglycan-bd-like"/>
</dbReference>
<evidence type="ECO:0000256" key="4">
    <source>
        <dbReference type="ARBA" id="ARBA00022960"/>
    </source>
</evidence>
<dbReference type="SUPFAM" id="SSF47090">
    <property type="entry name" value="PGBD-like"/>
    <property type="match status" value="1"/>
</dbReference>
<sequence>MKRVKAFWCQLLVRLLIVSFSAVVHADIAPRVSLDNQSVAMQLSSLAFDLGVIDSAAESTNTVGLVKLLNKELFQVEFTSLSLSTEQYLKLIKRKDIASYRRLIKQYKALDRFQWPMINPIELRLGLRVKEVAKLRWVLVKLGDMEPHTIAAYRESIYDPSVEAGLKRFQIRHGLSVDGKLGNQTLLSINTKPSFRVVQLQKALKLSLKKFDEEQEYVFVNLTDYTLRISKNGVEQLKMPVIVGKPSSKTPELNTVVSVVTINPTWTPPASIIYQDIMKSVDEHPNYLRNNNFVLKSYKTGIEDSNLAGMDTAILKHKLKTSTLVQRSGDKNALGKFRFTIPNTSAIFLHDTPNKYLFKRANRALSHGCIRLSEPERFAHYLISKEPLQTQHLFQKALKTNKTMHFRLRSRLPINIIYQNVWIDKDGRLQIRES</sequence>
<dbReference type="PANTHER" id="PTHR41533:SF2">
    <property type="entry name" value="BLR7131 PROTEIN"/>
    <property type="match status" value="1"/>
</dbReference>
<evidence type="ECO:0000259" key="9">
    <source>
        <dbReference type="PROSITE" id="PS52029"/>
    </source>
</evidence>
<evidence type="ECO:0000256" key="5">
    <source>
        <dbReference type="ARBA" id="ARBA00022984"/>
    </source>
</evidence>
<dbReference type="eggNOG" id="COG2989">
    <property type="taxonomic scope" value="Bacteria"/>
</dbReference>
<keyword evidence="5 7" id="KW-0573">Peptidoglycan synthesis</keyword>
<dbReference type="UniPathway" id="UPA00219"/>
<reference evidence="10 11" key="1">
    <citation type="submission" date="2007-10" db="EMBL/GenBank/DDBJ databases">
        <title>Complete sequence of Shewanella pealeana ATCC 700345.</title>
        <authorList>
            <consortium name="US DOE Joint Genome Institute"/>
            <person name="Copeland A."/>
            <person name="Lucas S."/>
            <person name="Lapidus A."/>
            <person name="Barry K."/>
            <person name="Glavina del Rio T."/>
            <person name="Dalin E."/>
            <person name="Tice H."/>
            <person name="Pitluck S."/>
            <person name="Chertkov O."/>
            <person name="Brettin T."/>
            <person name="Bruce D."/>
            <person name="Detter J.C."/>
            <person name="Han C."/>
            <person name="Schmutz J."/>
            <person name="Larimer F."/>
            <person name="Land M."/>
            <person name="Hauser L."/>
            <person name="Kyrpides N."/>
            <person name="Kim E."/>
            <person name="Zhao J.-S.Z."/>
            <person name="Manno D."/>
            <person name="Hawari J."/>
            <person name="Richardson P."/>
        </authorList>
    </citation>
    <scope>NUCLEOTIDE SEQUENCE [LARGE SCALE GENOMIC DNA]</scope>
    <source>
        <strain evidence="11">ATCC 700345 / ANG-SQ1</strain>
    </source>
</reference>
<dbReference type="InterPro" id="IPR005490">
    <property type="entry name" value="LD_TPept_cat_dom"/>
</dbReference>
<evidence type="ECO:0000256" key="8">
    <source>
        <dbReference type="SAM" id="SignalP"/>
    </source>
</evidence>
<protein>
    <submittedName>
        <fullName evidence="10">Peptidoglycan-binding domain 1 protein</fullName>
    </submittedName>
</protein>
<evidence type="ECO:0000313" key="11">
    <source>
        <dbReference type="Proteomes" id="UP000002608"/>
    </source>
</evidence>
<dbReference type="GO" id="GO:0071555">
    <property type="term" value="P:cell wall organization"/>
    <property type="evidence" value="ECO:0007669"/>
    <property type="project" value="UniProtKB-UniRule"/>
</dbReference>
<dbReference type="InterPro" id="IPR036366">
    <property type="entry name" value="PGBDSf"/>
</dbReference>
<dbReference type="GO" id="GO:0009252">
    <property type="term" value="P:peptidoglycan biosynthetic process"/>
    <property type="evidence" value="ECO:0007669"/>
    <property type="project" value="UniProtKB-UniPathway"/>
</dbReference>
<dbReference type="InterPro" id="IPR052905">
    <property type="entry name" value="LD-transpeptidase_YkuD-like"/>
</dbReference>
<dbReference type="GO" id="GO:0008360">
    <property type="term" value="P:regulation of cell shape"/>
    <property type="evidence" value="ECO:0007669"/>
    <property type="project" value="UniProtKB-UniRule"/>
</dbReference>
<evidence type="ECO:0000256" key="3">
    <source>
        <dbReference type="ARBA" id="ARBA00022679"/>
    </source>
</evidence>
<dbReference type="Gene3D" id="1.10.101.10">
    <property type="entry name" value="PGBD-like superfamily/PGBD"/>
    <property type="match status" value="1"/>
</dbReference>
<keyword evidence="8" id="KW-0732">Signal</keyword>
<dbReference type="Pfam" id="PF01471">
    <property type="entry name" value="PG_binding_1"/>
    <property type="match status" value="1"/>
</dbReference>
<evidence type="ECO:0000256" key="6">
    <source>
        <dbReference type="ARBA" id="ARBA00023316"/>
    </source>
</evidence>
<dbReference type="CDD" id="cd16913">
    <property type="entry name" value="YkuD_like"/>
    <property type="match status" value="1"/>
</dbReference>